<evidence type="ECO:0000313" key="3">
    <source>
        <dbReference type="Proteomes" id="UP000261212"/>
    </source>
</evidence>
<dbReference type="EMBL" id="QUSM01000002">
    <property type="protein sequence ID" value="RGD75450.1"/>
    <property type="molecule type" value="Genomic_DNA"/>
</dbReference>
<name>A0A3E3E1M2_9FIRM</name>
<sequence>MQINMGCGCSGPTDGNINDNIEDNNNAVDNRTMQEIYHDIKMYTFATQDTALYLDTHPNDTVVLDRHNEYSKKLKEANEAYEKFNNPIDNTGISTGFWHYIEGPWAAQNMDWEEDK</sequence>
<dbReference type="AlphaFoldDB" id="A0A3E3E1M2"/>
<keyword evidence="2" id="KW-0946">Virion</keyword>
<keyword evidence="2" id="KW-0167">Capsid protein</keyword>
<accession>A0A3E3E1M2</accession>
<dbReference type="GeneID" id="98000133"/>
<evidence type="ECO:0000259" key="1">
    <source>
        <dbReference type="Pfam" id="PF12652"/>
    </source>
</evidence>
<proteinExistence type="predicted"/>
<feature type="domain" description="Protein CotJB" evidence="1">
    <location>
        <begin position="35"/>
        <end position="105"/>
    </location>
</feature>
<dbReference type="RefSeq" id="WP_007049777.1">
    <property type="nucleotide sequence ID" value="NZ_CABKNJ010000002.1"/>
</dbReference>
<dbReference type="Proteomes" id="UP000261212">
    <property type="component" value="Unassembled WGS sequence"/>
</dbReference>
<dbReference type="InterPro" id="IPR024207">
    <property type="entry name" value="CotJB_dom"/>
</dbReference>
<gene>
    <name evidence="2" type="ORF">DW687_03755</name>
</gene>
<evidence type="ECO:0000313" key="2">
    <source>
        <dbReference type="EMBL" id="RGD75450.1"/>
    </source>
</evidence>
<protein>
    <submittedName>
        <fullName evidence="2">Spore coat protein CotJB</fullName>
    </submittedName>
</protein>
<comment type="caution">
    <text evidence="2">The sequence shown here is derived from an EMBL/GenBank/DDBJ whole genome shotgun (WGS) entry which is preliminary data.</text>
</comment>
<reference evidence="2 3" key="1">
    <citation type="submission" date="2018-08" db="EMBL/GenBank/DDBJ databases">
        <title>A genome reference for cultivated species of the human gut microbiota.</title>
        <authorList>
            <person name="Zou Y."/>
            <person name="Xue W."/>
            <person name="Luo G."/>
        </authorList>
    </citation>
    <scope>NUCLEOTIDE SEQUENCE [LARGE SCALE GENOMIC DNA]</scope>
    <source>
        <strain evidence="2 3">AM25-6</strain>
    </source>
</reference>
<dbReference type="Pfam" id="PF12652">
    <property type="entry name" value="CotJB"/>
    <property type="match status" value="1"/>
</dbReference>
<organism evidence="2 3">
    <name type="scientific">Anaerofustis stercorihominis</name>
    <dbReference type="NCBI Taxonomy" id="214853"/>
    <lineage>
        <taxon>Bacteria</taxon>
        <taxon>Bacillati</taxon>
        <taxon>Bacillota</taxon>
        <taxon>Clostridia</taxon>
        <taxon>Eubacteriales</taxon>
        <taxon>Eubacteriaceae</taxon>
        <taxon>Anaerofustis</taxon>
    </lineage>
</organism>